<dbReference type="InterPro" id="IPR005174">
    <property type="entry name" value="KIB1-4_b-propeller"/>
</dbReference>
<feature type="compositionally biased region" description="Acidic residues" evidence="1">
    <location>
        <begin position="189"/>
        <end position="212"/>
    </location>
</feature>
<dbReference type="PANTHER" id="PTHR44259">
    <property type="entry name" value="OS07G0183000 PROTEIN-RELATED"/>
    <property type="match status" value="1"/>
</dbReference>
<dbReference type="Pfam" id="PF03478">
    <property type="entry name" value="Beta-prop_KIB1-4"/>
    <property type="match status" value="1"/>
</dbReference>
<feature type="region of interest" description="Disordered" evidence="1">
    <location>
        <begin position="189"/>
        <end position="215"/>
    </location>
</feature>
<dbReference type="AlphaFoldDB" id="A0A2G5F680"/>
<dbReference type="InterPro" id="IPR050942">
    <property type="entry name" value="F-box_BR-signaling"/>
</dbReference>
<dbReference type="CDD" id="cd09917">
    <property type="entry name" value="F-box_SF"/>
    <property type="match status" value="1"/>
</dbReference>
<dbReference type="Proteomes" id="UP000230069">
    <property type="component" value="Unassembled WGS sequence"/>
</dbReference>
<sequence length="425" mass="49443">MDNSSFCFNRLPKHLFELIILARLSLRDLIRFGAICHSMRSLAAEIQNYYHQLPWLMISQDKDTQTGTFFSLSESKIYHLKLEDVPSQSYCCGSTQGYLIMANRDQNFLYNPYSHDHVSLPQQYVPRQDYSSMKDCSYYFMKAVLSSLPKAGTSQYVVAALCSNSHVVEMCRPYDAEWSVYSADKDVDYTFDPDEEESDHDDDNNTEEEEEEEVRKELVMMDELDRADKFLFSDIMFLQGMLYGVTHRNELVSFELQNLKPTYRILNVLPMEKPMDTGVKYINNYLVESCGELFMVYRFRKCRRWIHTTTNFLVYKLDESSDIPQWVEVKNIGDRMIFLGRNSSMSISGKGVPGVKGNCIYFAEDSRSYFWGESRRQPCCTDNGIFYLEDGRIESIFTPDDPHTFNVQPLWVTPSKINPALLESL</sequence>
<accession>A0A2G5F680</accession>
<evidence type="ECO:0000313" key="3">
    <source>
        <dbReference type="EMBL" id="PIA63538.1"/>
    </source>
</evidence>
<protein>
    <recommendedName>
        <fullName evidence="2">KIB1-4 beta-propeller domain-containing protein</fullName>
    </recommendedName>
</protein>
<gene>
    <name evidence="3" type="ORF">AQUCO_00201109v1</name>
</gene>
<dbReference type="STRING" id="218851.A0A2G5F680"/>
<reference evidence="3 4" key="1">
    <citation type="submission" date="2017-09" db="EMBL/GenBank/DDBJ databases">
        <title>WGS assembly of Aquilegia coerulea Goldsmith.</title>
        <authorList>
            <person name="Hodges S."/>
            <person name="Kramer E."/>
            <person name="Nordborg M."/>
            <person name="Tomkins J."/>
            <person name="Borevitz J."/>
            <person name="Derieg N."/>
            <person name="Yan J."/>
            <person name="Mihaltcheva S."/>
            <person name="Hayes R.D."/>
            <person name="Rokhsar D."/>
        </authorList>
    </citation>
    <scope>NUCLEOTIDE SEQUENCE [LARGE SCALE GENOMIC DNA]</scope>
    <source>
        <strain evidence="4">cv. Goldsmith</strain>
    </source>
</reference>
<evidence type="ECO:0000313" key="4">
    <source>
        <dbReference type="Proteomes" id="UP000230069"/>
    </source>
</evidence>
<organism evidence="3 4">
    <name type="scientific">Aquilegia coerulea</name>
    <name type="common">Rocky mountain columbine</name>
    <dbReference type="NCBI Taxonomy" id="218851"/>
    <lineage>
        <taxon>Eukaryota</taxon>
        <taxon>Viridiplantae</taxon>
        <taxon>Streptophyta</taxon>
        <taxon>Embryophyta</taxon>
        <taxon>Tracheophyta</taxon>
        <taxon>Spermatophyta</taxon>
        <taxon>Magnoliopsida</taxon>
        <taxon>Ranunculales</taxon>
        <taxon>Ranunculaceae</taxon>
        <taxon>Thalictroideae</taxon>
        <taxon>Aquilegia</taxon>
    </lineage>
</organism>
<dbReference type="OrthoDB" id="683580at2759"/>
<dbReference type="PANTHER" id="PTHR44259:SF114">
    <property type="entry name" value="OS06G0707300 PROTEIN"/>
    <property type="match status" value="1"/>
</dbReference>
<keyword evidence="4" id="KW-1185">Reference proteome</keyword>
<feature type="domain" description="KIB1-4 beta-propeller" evidence="2">
    <location>
        <begin position="69"/>
        <end position="369"/>
    </location>
</feature>
<evidence type="ECO:0000256" key="1">
    <source>
        <dbReference type="SAM" id="MobiDB-lite"/>
    </source>
</evidence>
<evidence type="ECO:0000259" key="2">
    <source>
        <dbReference type="Pfam" id="PF03478"/>
    </source>
</evidence>
<dbReference type="EMBL" id="KZ305019">
    <property type="protein sequence ID" value="PIA63538.1"/>
    <property type="molecule type" value="Genomic_DNA"/>
</dbReference>
<dbReference type="InParanoid" id="A0A2G5F680"/>
<proteinExistence type="predicted"/>
<name>A0A2G5F680_AQUCA</name>